<evidence type="ECO:0000256" key="3">
    <source>
        <dbReference type="ARBA" id="ARBA00013017"/>
    </source>
</evidence>
<dbReference type="GeneID" id="75083661"/>
<evidence type="ECO:0000313" key="20">
    <source>
        <dbReference type="Proteomes" id="UP001221338"/>
    </source>
</evidence>
<dbReference type="PANTHER" id="PTHR42801:SF4">
    <property type="entry name" value="AHPC_TSA FAMILY PROTEIN"/>
    <property type="match status" value="1"/>
</dbReference>
<evidence type="ECO:0000256" key="12">
    <source>
        <dbReference type="ARBA" id="ARBA00049091"/>
    </source>
</evidence>
<reference evidence="15 19" key="2">
    <citation type="submission" date="2019-09" db="EMBL/GenBank/DDBJ databases">
        <authorList>
            <person name="Geng P."/>
            <person name="Wan X."/>
            <person name="Zhou G."/>
            <person name="Yuan Z."/>
            <person name="Hu X."/>
        </authorList>
    </citation>
    <scope>NUCLEOTIDE SEQUENCE [LARGE SCALE GENOMIC DNA]</scope>
    <source>
        <strain evidence="15 19">EFR-4</strain>
    </source>
</reference>
<evidence type="ECO:0000256" key="9">
    <source>
        <dbReference type="ARBA" id="ARBA00032824"/>
    </source>
</evidence>
<comment type="catalytic activity">
    <reaction evidence="12">
        <text>a hydroperoxide + [thioredoxin]-dithiol = an alcohol + [thioredoxin]-disulfide + H2O</text>
        <dbReference type="Rhea" id="RHEA:62620"/>
        <dbReference type="Rhea" id="RHEA-COMP:10698"/>
        <dbReference type="Rhea" id="RHEA-COMP:10700"/>
        <dbReference type="ChEBI" id="CHEBI:15377"/>
        <dbReference type="ChEBI" id="CHEBI:29950"/>
        <dbReference type="ChEBI" id="CHEBI:30879"/>
        <dbReference type="ChEBI" id="CHEBI:35924"/>
        <dbReference type="ChEBI" id="CHEBI:50058"/>
        <dbReference type="EC" id="1.11.1.24"/>
    </reaction>
</comment>
<evidence type="ECO:0000313" key="17">
    <source>
        <dbReference type="EMBL" id="SME48205.1"/>
    </source>
</evidence>
<dbReference type="RefSeq" id="WP_001133472.1">
    <property type="nucleotide sequence ID" value="NZ_CMPU01000220.1"/>
</dbReference>
<sequence length="158" mass="18374">MPNNKNKEVENTLIEQDGDTFSVLSTFKEKLLTFKGKNIILYFYPRNFTSGCTKLACNFRDYSSEFVDLDTIIIGISPDSALSHQEFIQSYKLPYILIEDESMKIADMYGAVVEADDRKKIIRKTIFINRDGEIVQEWIYDDVDGHVEEILHLIKNYK</sequence>
<evidence type="ECO:0000313" key="16">
    <source>
        <dbReference type="EMBL" id="MDG0942935.1"/>
    </source>
</evidence>
<comment type="caution">
    <text evidence="15">The sequence shown here is derived from an EMBL/GenBank/DDBJ whole genome shotgun (WGS) entry which is preliminary data.</text>
</comment>
<feature type="active site" description="Cysteine sulfenic acid (-SOH) intermediate; for peroxidase activity" evidence="13">
    <location>
        <position position="52"/>
    </location>
</feature>
<evidence type="ECO:0000256" key="10">
    <source>
        <dbReference type="ARBA" id="ARBA00038489"/>
    </source>
</evidence>
<accession>A0A5M9GP54</accession>
<evidence type="ECO:0000256" key="13">
    <source>
        <dbReference type="PIRSR" id="PIRSR000239-1"/>
    </source>
</evidence>
<dbReference type="EC" id="1.11.1.24" evidence="3"/>
<evidence type="ECO:0000256" key="7">
    <source>
        <dbReference type="ARBA" id="ARBA00023157"/>
    </source>
</evidence>
<dbReference type="Proteomes" id="UP001221338">
    <property type="component" value="Unassembled WGS sequence"/>
</dbReference>
<evidence type="ECO:0000256" key="1">
    <source>
        <dbReference type="ARBA" id="ARBA00003330"/>
    </source>
</evidence>
<dbReference type="InterPro" id="IPR036249">
    <property type="entry name" value="Thioredoxin-like_sf"/>
</dbReference>
<dbReference type="Pfam" id="PF00578">
    <property type="entry name" value="AhpC-TSA"/>
    <property type="match status" value="1"/>
</dbReference>
<keyword evidence="20" id="KW-1185">Reference proteome</keyword>
<evidence type="ECO:0000313" key="19">
    <source>
        <dbReference type="Proteomes" id="UP000325411"/>
    </source>
</evidence>
<evidence type="ECO:0000259" key="14">
    <source>
        <dbReference type="PROSITE" id="PS51352"/>
    </source>
</evidence>
<evidence type="ECO:0000313" key="15">
    <source>
        <dbReference type="EMBL" id="KAA8476326.1"/>
    </source>
</evidence>
<dbReference type="PROSITE" id="PS51352">
    <property type="entry name" value="THIOREDOXIN_2"/>
    <property type="match status" value="1"/>
</dbReference>
<dbReference type="InterPro" id="IPR000866">
    <property type="entry name" value="AhpC/TSA"/>
</dbReference>
<evidence type="ECO:0000256" key="8">
    <source>
        <dbReference type="ARBA" id="ARBA00023284"/>
    </source>
</evidence>
<dbReference type="Proteomes" id="UP000194422">
    <property type="component" value="Unassembled WGS sequence"/>
</dbReference>
<evidence type="ECO:0000256" key="11">
    <source>
        <dbReference type="ARBA" id="ARBA00041373"/>
    </source>
</evidence>
<dbReference type="GO" id="GO:0005737">
    <property type="term" value="C:cytoplasm"/>
    <property type="evidence" value="ECO:0007669"/>
    <property type="project" value="TreeGrafter"/>
</dbReference>
<evidence type="ECO:0000256" key="2">
    <source>
        <dbReference type="ARBA" id="ARBA00011245"/>
    </source>
</evidence>
<keyword evidence="7" id="KW-1015">Disulfide bond</keyword>
<keyword evidence="6 17" id="KW-0560">Oxidoreductase</keyword>
<evidence type="ECO:0000256" key="6">
    <source>
        <dbReference type="ARBA" id="ARBA00023002"/>
    </source>
</evidence>
<dbReference type="InterPro" id="IPR024706">
    <property type="entry name" value="Peroxiredoxin_AhpC-typ"/>
</dbReference>
<dbReference type="Gene3D" id="3.40.30.10">
    <property type="entry name" value="Glutaredoxin"/>
    <property type="match status" value="1"/>
</dbReference>
<dbReference type="PANTHER" id="PTHR42801">
    <property type="entry name" value="THIOREDOXIN-DEPENDENT PEROXIDE REDUCTASE"/>
    <property type="match status" value="1"/>
</dbReference>
<dbReference type="InterPro" id="IPR013766">
    <property type="entry name" value="Thioredoxin_domain"/>
</dbReference>
<organism evidence="15 19">
    <name type="scientific">Bacillus paranthracis</name>
    <dbReference type="NCBI Taxonomy" id="2026186"/>
    <lineage>
        <taxon>Bacteria</taxon>
        <taxon>Bacillati</taxon>
        <taxon>Bacillota</taxon>
        <taxon>Bacilli</taxon>
        <taxon>Bacillales</taxon>
        <taxon>Bacillaceae</taxon>
        <taxon>Bacillus</taxon>
        <taxon>Bacillus cereus group</taxon>
    </lineage>
</organism>
<comment type="function">
    <text evidence="1">Thiol-specific peroxidase that catalyzes the reduction of hydrogen peroxide and organic hydroperoxides to water and alcohols, respectively. Plays a role in cell protection against oxidative stress by detoxifying peroxides and as sensor of hydrogen peroxide-mediated signaling events.</text>
</comment>
<dbReference type="GO" id="GO:0008379">
    <property type="term" value="F:thioredoxin peroxidase activity"/>
    <property type="evidence" value="ECO:0007669"/>
    <property type="project" value="TreeGrafter"/>
</dbReference>
<dbReference type="GO" id="GO:0045454">
    <property type="term" value="P:cell redox homeostasis"/>
    <property type="evidence" value="ECO:0007669"/>
    <property type="project" value="TreeGrafter"/>
</dbReference>
<dbReference type="EMBL" id="VXCE01000013">
    <property type="protein sequence ID" value="KAA8476326.1"/>
    <property type="molecule type" value="Genomic_DNA"/>
</dbReference>
<dbReference type="InterPro" id="IPR050924">
    <property type="entry name" value="Peroxiredoxin_BCP/PrxQ"/>
</dbReference>
<dbReference type="GO" id="GO:0034599">
    <property type="term" value="P:cellular response to oxidative stress"/>
    <property type="evidence" value="ECO:0007669"/>
    <property type="project" value="TreeGrafter"/>
</dbReference>
<comment type="subunit">
    <text evidence="2">Monomer.</text>
</comment>
<reference evidence="16 20" key="3">
    <citation type="submission" date="2023-03" db="EMBL/GenBank/DDBJ databases">
        <title>Genetic diversity of Bacillus cereus sensu lato isolates from Slovenia.</title>
        <authorList>
            <person name="Abdelli M."/>
        </authorList>
    </citation>
    <scope>NUCLEOTIDE SEQUENCE [LARGE SCALE GENOMIC DNA]</scope>
    <source>
        <strain evidence="16 20">SIBC61B</strain>
    </source>
</reference>
<dbReference type="AlphaFoldDB" id="A0A5M9GP54"/>
<dbReference type="CDD" id="cd03017">
    <property type="entry name" value="PRX_BCP"/>
    <property type="match status" value="1"/>
</dbReference>
<dbReference type="EMBL" id="JARPRV010000009">
    <property type="protein sequence ID" value="MDG0942935.1"/>
    <property type="molecule type" value="Genomic_DNA"/>
</dbReference>
<proteinExistence type="inferred from homology"/>
<keyword evidence="5" id="KW-0049">Antioxidant</keyword>
<evidence type="ECO:0000256" key="5">
    <source>
        <dbReference type="ARBA" id="ARBA00022862"/>
    </source>
</evidence>
<keyword evidence="8" id="KW-0676">Redox-active center</keyword>
<name>A0A5M9GP54_9BACI</name>
<keyword evidence="4 17" id="KW-0575">Peroxidase</keyword>
<dbReference type="EMBL" id="FWYW01000109">
    <property type="protein sequence ID" value="SME48205.1"/>
    <property type="molecule type" value="Genomic_DNA"/>
</dbReference>
<dbReference type="SUPFAM" id="SSF52833">
    <property type="entry name" value="Thioredoxin-like"/>
    <property type="match status" value="1"/>
</dbReference>
<comment type="similarity">
    <text evidence="10">Belongs to the peroxiredoxin family. BCP/PrxQ subfamily.</text>
</comment>
<feature type="domain" description="Thioredoxin" evidence="14">
    <location>
        <begin position="1"/>
        <end position="158"/>
    </location>
</feature>
<dbReference type="PIRSF" id="PIRSF000239">
    <property type="entry name" value="AHPC"/>
    <property type="match status" value="1"/>
</dbReference>
<reference evidence="17 18" key="1">
    <citation type="submission" date="2017-04" db="EMBL/GenBank/DDBJ databases">
        <authorList>
            <person name="Criscuolo A."/>
        </authorList>
    </citation>
    <scope>NUCLEOTIDE SEQUENCE [LARGE SCALE GENOMIC DNA]</scope>
    <source>
        <strain evidence="17">16-00174</strain>
    </source>
</reference>
<evidence type="ECO:0000256" key="4">
    <source>
        <dbReference type="ARBA" id="ARBA00022559"/>
    </source>
</evidence>
<protein>
    <recommendedName>
        <fullName evidence="3">thioredoxin-dependent peroxiredoxin</fullName>
        <ecNumber evidence="3">1.11.1.24</ecNumber>
    </recommendedName>
    <alternativeName>
        <fullName evidence="11">Bacterioferritin comigratory protein</fullName>
    </alternativeName>
    <alternativeName>
        <fullName evidence="9">Thioredoxin peroxidase</fullName>
    </alternativeName>
</protein>
<dbReference type="Proteomes" id="UP000325411">
    <property type="component" value="Unassembled WGS sequence"/>
</dbReference>
<evidence type="ECO:0000313" key="18">
    <source>
        <dbReference type="Proteomes" id="UP000194422"/>
    </source>
</evidence>
<gene>
    <name evidence="17" type="primary">bcp_2</name>
    <name evidence="17" type="ORF">BACERE00174_05768</name>
    <name evidence="15" type="ORF">FYW06_18960</name>
    <name evidence="16" type="ORF">P6U22_17220</name>
</gene>